<dbReference type="SUPFAM" id="SSF52540">
    <property type="entry name" value="P-loop containing nucleoside triphosphate hydrolases"/>
    <property type="match status" value="1"/>
</dbReference>
<feature type="transmembrane region" description="Helical" evidence="2">
    <location>
        <begin position="417"/>
        <end position="437"/>
    </location>
</feature>
<dbReference type="AlphaFoldDB" id="A0A1I5SZH6"/>
<keyword evidence="2" id="KW-0812">Transmembrane</keyword>
<keyword evidence="5" id="KW-1185">Reference proteome</keyword>
<keyword evidence="1" id="KW-0175">Coiled coil</keyword>
<keyword evidence="2" id="KW-0472">Membrane</keyword>
<proteinExistence type="predicted"/>
<evidence type="ECO:0000313" key="5">
    <source>
        <dbReference type="Proteomes" id="UP000198577"/>
    </source>
</evidence>
<dbReference type="OrthoDB" id="9764467at2"/>
<dbReference type="Proteomes" id="UP000198577">
    <property type="component" value="Unassembled WGS sequence"/>
</dbReference>
<feature type="domain" description="YhaN AAA" evidence="3">
    <location>
        <begin position="1"/>
        <end position="207"/>
    </location>
</feature>
<dbReference type="InterPro" id="IPR027417">
    <property type="entry name" value="P-loop_NTPase"/>
</dbReference>
<feature type="coiled-coil region" evidence="1">
    <location>
        <begin position="185"/>
        <end position="219"/>
    </location>
</feature>
<dbReference type="STRING" id="937334.SAMN05444406_103119"/>
<reference evidence="4 5" key="1">
    <citation type="submission" date="2016-10" db="EMBL/GenBank/DDBJ databases">
        <authorList>
            <person name="de Groot N.N."/>
        </authorList>
    </citation>
    <scope>NUCLEOTIDE SEQUENCE [LARGE SCALE GENOMIC DNA]</scope>
    <source>
        <strain evidence="4 5">DSM 20678</strain>
    </source>
</reference>
<feature type="coiled-coil region" evidence="1">
    <location>
        <begin position="738"/>
        <end position="795"/>
    </location>
</feature>
<feature type="transmembrane region" description="Helical" evidence="2">
    <location>
        <begin position="443"/>
        <end position="462"/>
    </location>
</feature>
<evidence type="ECO:0000256" key="2">
    <source>
        <dbReference type="SAM" id="Phobius"/>
    </source>
</evidence>
<dbReference type="Gene3D" id="3.40.50.300">
    <property type="entry name" value="P-loop containing nucleotide triphosphate hydrolases"/>
    <property type="match status" value="2"/>
</dbReference>
<gene>
    <name evidence="4" type="ORF">SAMN05444406_103119</name>
</gene>
<dbReference type="EMBL" id="FOXR01000003">
    <property type="protein sequence ID" value="SFP76169.1"/>
    <property type="molecule type" value="Genomic_DNA"/>
</dbReference>
<evidence type="ECO:0000256" key="1">
    <source>
        <dbReference type="SAM" id="Coils"/>
    </source>
</evidence>
<accession>A0A1I5SZH6</accession>
<feature type="coiled-coil region" evidence="1">
    <location>
        <begin position="378"/>
        <end position="412"/>
    </location>
</feature>
<sequence length="953" mass="109544">MRFQRLKAQAFGCLKDWESPPLKPGLILVCGRNESGKSTLFNLITTLFYGWYPANRDANPYVPWGEAEAACEGELLLEEGEVVTVSRRLRSTPIGMLIQEDEVVEIRNRTLPYVEVLPRDVFREVYAIELRNLKFPEHSAWEAMQQQLLGGQFSSFLRPVSEVVRELDDEANRLWRPDRRGRPRARDIGERLKELRASLEEARAREERLRRAQMELVERQRMLEKDIARKAELMAYIDRCERLNPVRKKLKRIQELKEASAYASDYDDLPPDPAQRLEYIDRQLEDLRLQRARLEGKKRQLEGVIKACTERDKALLNHAGEIKLLVKSYDRIKADQDELNNIETDIKSWGEQLRRHASEVLVGGWKPELAEIVNAVDAAALKAGIDSFRQAREQYQEQLNRVEALRVRLGQRRGARYVPWLSGAFSIMGMLGFILSGASAMRFVSAIVMVTGVVLLLAWWLFGGRTAEYGELELEERRLAQLHDRVNEERSQIQKLIKGVPLALQRLENPDSTLLVDIGRLKELLERIKESSRRRDVLVERIKQNEHRVLKLLKACGLDKNGVESFRLLCDSEHHDGDSNVSGSRLSSANTCSDFGAGNFGVVYSGYSHGIDVARQGDVLSAIDLLEVALQEAERRYQDAQAAKSQMEDLESELSRVNGTVVQLEREKNYILGRLEELPGEDINARIDGLMKARELARQADSFLEDLRRDYPDLDDIRQQIMELTQKDEEWIFDDEMLARAKAERDQIEQELNALNSEIGTLKKEIELGMGQGNMDEIEGEIAVLEWELKKIVRQRDRILLLKNLILEAEKRFREEHQPDVLKKAGRYLSIITDGRYTRLFTKEGQQAGLLVKCGYSDELIEVGEGFLSRGTLEQIYLSLRLAFIEHLDPGGRSMPVFLDEVFVNWDGFRLDNGFGLLKELAQQRQVFIFTCHDWLVERLVGKLDVQVVELQI</sequence>
<evidence type="ECO:0000313" key="4">
    <source>
        <dbReference type="EMBL" id="SFP76169.1"/>
    </source>
</evidence>
<keyword evidence="2" id="KW-1133">Transmembrane helix</keyword>
<feature type="coiled-coil region" evidence="1">
    <location>
        <begin position="277"/>
        <end position="352"/>
    </location>
</feature>
<feature type="coiled-coil region" evidence="1">
    <location>
        <begin position="623"/>
        <end position="667"/>
    </location>
</feature>
<name>A0A1I5SZH6_9FIRM</name>
<dbReference type="PANTHER" id="PTHR41259:SF1">
    <property type="entry name" value="DOUBLE-STRAND BREAK REPAIR RAD50 ATPASE, PUTATIVE-RELATED"/>
    <property type="match status" value="1"/>
</dbReference>
<dbReference type="PANTHER" id="PTHR41259">
    <property type="entry name" value="DOUBLE-STRAND BREAK REPAIR RAD50 ATPASE, PUTATIVE-RELATED"/>
    <property type="match status" value="1"/>
</dbReference>
<evidence type="ECO:0000259" key="3">
    <source>
        <dbReference type="Pfam" id="PF13514"/>
    </source>
</evidence>
<dbReference type="RefSeq" id="WP_092281940.1">
    <property type="nucleotide sequence ID" value="NZ_FOXR01000003.1"/>
</dbReference>
<organism evidence="4 5">
    <name type="scientific">Caldicoprobacter faecalis</name>
    <dbReference type="NCBI Taxonomy" id="937334"/>
    <lineage>
        <taxon>Bacteria</taxon>
        <taxon>Bacillati</taxon>
        <taxon>Bacillota</taxon>
        <taxon>Clostridia</taxon>
        <taxon>Caldicoprobacterales</taxon>
        <taxon>Caldicoprobacteraceae</taxon>
        <taxon>Caldicoprobacter</taxon>
    </lineage>
</organism>
<protein>
    <submittedName>
        <fullName evidence="4">AAA domain-containing protein</fullName>
    </submittedName>
</protein>
<dbReference type="InterPro" id="IPR038734">
    <property type="entry name" value="YhaN_AAA"/>
</dbReference>
<dbReference type="Pfam" id="PF13514">
    <property type="entry name" value="AAA_27"/>
    <property type="match status" value="1"/>
</dbReference>